<organism evidence="2 3">
    <name type="scientific">Streptomyces yanii</name>
    <dbReference type="NCBI Taxonomy" id="78510"/>
    <lineage>
        <taxon>Bacteria</taxon>
        <taxon>Bacillati</taxon>
        <taxon>Actinomycetota</taxon>
        <taxon>Actinomycetes</taxon>
        <taxon>Kitasatosporales</taxon>
        <taxon>Streptomycetaceae</taxon>
        <taxon>Streptomyces</taxon>
    </lineage>
</organism>
<reference evidence="2 3" key="1">
    <citation type="submission" date="2024-09" db="EMBL/GenBank/DDBJ databases">
        <authorList>
            <person name="Sun Q."/>
            <person name="Mori K."/>
        </authorList>
    </citation>
    <scope>NUCLEOTIDE SEQUENCE [LARGE SCALE GENOMIC DNA]</scope>
    <source>
        <strain evidence="2 3">JCM 3331</strain>
    </source>
</reference>
<proteinExistence type="predicted"/>
<gene>
    <name evidence="2" type="ORF">ACFFTL_08595</name>
</gene>
<keyword evidence="3" id="KW-1185">Reference proteome</keyword>
<feature type="compositionally biased region" description="Low complexity" evidence="1">
    <location>
        <begin position="24"/>
        <end position="40"/>
    </location>
</feature>
<accession>A0ABV5R3I1</accession>
<name>A0ABV5R3I1_9ACTN</name>
<feature type="region of interest" description="Disordered" evidence="1">
    <location>
        <begin position="1"/>
        <end position="40"/>
    </location>
</feature>
<evidence type="ECO:0000256" key="1">
    <source>
        <dbReference type="SAM" id="MobiDB-lite"/>
    </source>
</evidence>
<evidence type="ECO:0000313" key="2">
    <source>
        <dbReference type="EMBL" id="MFB9572380.1"/>
    </source>
</evidence>
<dbReference type="EMBL" id="JBHMCG010000039">
    <property type="protein sequence ID" value="MFB9572380.1"/>
    <property type="molecule type" value="Genomic_DNA"/>
</dbReference>
<dbReference type="Proteomes" id="UP001589710">
    <property type="component" value="Unassembled WGS sequence"/>
</dbReference>
<protein>
    <submittedName>
        <fullName evidence="2">Uncharacterized protein</fullName>
    </submittedName>
</protein>
<dbReference type="RefSeq" id="WP_345515829.1">
    <property type="nucleotide sequence ID" value="NZ_BAAAXD010000034.1"/>
</dbReference>
<evidence type="ECO:0000313" key="3">
    <source>
        <dbReference type="Proteomes" id="UP001589710"/>
    </source>
</evidence>
<comment type="caution">
    <text evidence="2">The sequence shown here is derived from an EMBL/GenBank/DDBJ whole genome shotgun (WGS) entry which is preliminary data.</text>
</comment>
<sequence length="40" mass="4347">MKSLHERLHRKARAYAGDDDRPLAAYTGATTTQQAAGETS</sequence>